<organism evidence="1 2">
    <name type="scientific">Prevotella pallens</name>
    <dbReference type="NCBI Taxonomy" id="60133"/>
    <lineage>
        <taxon>Bacteria</taxon>
        <taxon>Pseudomonadati</taxon>
        <taxon>Bacteroidota</taxon>
        <taxon>Bacteroidia</taxon>
        <taxon>Bacteroidales</taxon>
        <taxon>Prevotellaceae</taxon>
        <taxon>Prevotella</taxon>
    </lineage>
</organism>
<dbReference type="AlphaFoldDB" id="A0A379G8V5"/>
<gene>
    <name evidence="1" type="ORF">NCTC13043_01959</name>
</gene>
<name>A0A379G8V5_9BACT</name>
<evidence type="ECO:0000313" key="1">
    <source>
        <dbReference type="EMBL" id="SUC37470.1"/>
    </source>
</evidence>
<sequence length="66" mass="7550">MVKTIKAKVRVKITTEFGRYCLDEIHGLKEGTELEGKYNPKNKAFDFTWKGTDAMLWVGQNAELIS</sequence>
<dbReference type="RefSeq" id="WP_115083917.1">
    <property type="nucleotide sequence ID" value="NZ_UGTP01000002.1"/>
</dbReference>
<dbReference type="OrthoDB" id="1073313at2"/>
<proteinExistence type="predicted"/>
<evidence type="ECO:0000313" key="2">
    <source>
        <dbReference type="Proteomes" id="UP000254235"/>
    </source>
</evidence>
<dbReference type="EMBL" id="UGTP01000002">
    <property type="protein sequence ID" value="SUC37470.1"/>
    <property type="molecule type" value="Genomic_DNA"/>
</dbReference>
<dbReference type="GeneID" id="78571604"/>
<reference evidence="1 2" key="1">
    <citation type="submission" date="2018-06" db="EMBL/GenBank/DDBJ databases">
        <authorList>
            <consortium name="Pathogen Informatics"/>
            <person name="Doyle S."/>
        </authorList>
    </citation>
    <scope>NUCLEOTIDE SEQUENCE [LARGE SCALE GENOMIC DNA]</scope>
    <source>
        <strain evidence="1 2">NCTC13043</strain>
    </source>
</reference>
<protein>
    <submittedName>
        <fullName evidence="1">Uncharacterized protein</fullName>
    </submittedName>
</protein>
<dbReference type="Proteomes" id="UP000254235">
    <property type="component" value="Unassembled WGS sequence"/>
</dbReference>
<accession>A0A379G8V5</accession>